<dbReference type="AlphaFoldDB" id="A0A0D0EVK1"/>
<dbReference type="STRING" id="37752.IW18_20340"/>
<keyword evidence="2" id="KW-0472">Membrane</keyword>
<dbReference type="OrthoDB" id="1358822at2"/>
<accession>A0A0D0EVK1</accession>
<evidence type="ECO:0000313" key="6">
    <source>
        <dbReference type="Proteomes" id="UP000198302"/>
    </source>
</evidence>
<evidence type="ECO:0000313" key="5">
    <source>
        <dbReference type="Proteomes" id="UP000032061"/>
    </source>
</evidence>
<reference evidence="3 5" key="1">
    <citation type="submission" date="2015-01" db="EMBL/GenBank/DDBJ databases">
        <title>Genome of Flavobacterium hibernum DSM 12611.</title>
        <authorList>
            <person name="Stropko S.J."/>
            <person name="Pipes S.E."/>
            <person name="Newman J.D."/>
        </authorList>
    </citation>
    <scope>NUCLEOTIDE SEQUENCE [LARGE SCALE GENOMIC DNA]</scope>
    <source>
        <strain evidence="3 5">DSM 12611</strain>
    </source>
</reference>
<protein>
    <submittedName>
        <fullName evidence="3">Uncharacterized protein</fullName>
    </submittedName>
</protein>
<proteinExistence type="predicted"/>
<keyword evidence="1" id="KW-0175">Coiled coil</keyword>
<reference evidence="4 6" key="2">
    <citation type="submission" date="2016-11" db="EMBL/GenBank/DDBJ databases">
        <title>Whole genomes of Flavobacteriaceae.</title>
        <authorList>
            <person name="Stine C."/>
            <person name="Li C."/>
            <person name="Tadesse D."/>
        </authorList>
    </citation>
    <scope>NUCLEOTIDE SEQUENCE [LARGE SCALE GENOMIC DNA]</scope>
    <source>
        <strain evidence="4 6">ATCC 51468</strain>
    </source>
</reference>
<dbReference type="RefSeq" id="WP_041520012.1">
    <property type="nucleotide sequence ID" value="NZ_JPRK01000021.1"/>
</dbReference>
<keyword evidence="2" id="KW-1133">Transmembrane helix</keyword>
<evidence type="ECO:0000313" key="3">
    <source>
        <dbReference type="EMBL" id="KIO50941.1"/>
    </source>
</evidence>
<dbReference type="Proteomes" id="UP000198302">
    <property type="component" value="Unassembled WGS sequence"/>
</dbReference>
<dbReference type="Proteomes" id="UP000032061">
    <property type="component" value="Unassembled WGS sequence"/>
</dbReference>
<feature type="transmembrane region" description="Helical" evidence="2">
    <location>
        <begin position="6"/>
        <end position="24"/>
    </location>
</feature>
<organism evidence="3 5">
    <name type="scientific">Flavobacterium hibernum</name>
    <dbReference type="NCBI Taxonomy" id="37752"/>
    <lineage>
        <taxon>Bacteria</taxon>
        <taxon>Pseudomonadati</taxon>
        <taxon>Bacteroidota</taxon>
        <taxon>Flavobacteriia</taxon>
        <taxon>Flavobacteriales</taxon>
        <taxon>Flavobacteriaceae</taxon>
        <taxon>Flavobacterium</taxon>
    </lineage>
</organism>
<keyword evidence="6" id="KW-1185">Reference proteome</keyword>
<evidence type="ECO:0000256" key="2">
    <source>
        <dbReference type="SAM" id="Phobius"/>
    </source>
</evidence>
<sequence>MTYPEFIYQILGFVGLPALFTLYLTERVKGNIKNTYDRKLEEIKKENTKEIEEVKKQHSIEISRFQADINQLKSRENFKFTKLHEKRFDGLAEIYSYLSQLMELLHIYSVYVKNQKNSDVDSIEIANAQNSFINTYADSTKYISRNMLFFDDKTEVMLINYMIHCRDFFNTYDQYKHMQEINKEDNLGFTFNFDSEYQKLEKLIFPLKKEIEKEFRKFLGE</sequence>
<name>A0A0D0EVK1_9FLAO</name>
<comment type="caution">
    <text evidence="3">The sequence shown here is derived from an EMBL/GenBank/DDBJ whole genome shotgun (WGS) entry which is preliminary data.</text>
</comment>
<feature type="coiled-coil region" evidence="1">
    <location>
        <begin position="33"/>
        <end position="75"/>
    </location>
</feature>
<evidence type="ECO:0000313" key="4">
    <source>
        <dbReference type="EMBL" id="OXA85181.1"/>
    </source>
</evidence>
<gene>
    <name evidence="4" type="ORF">B0A73_17680</name>
    <name evidence="3" type="ORF">IW18_20340</name>
</gene>
<keyword evidence="2" id="KW-0812">Transmembrane</keyword>
<evidence type="ECO:0000256" key="1">
    <source>
        <dbReference type="SAM" id="Coils"/>
    </source>
</evidence>
<dbReference type="EMBL" id="JPRK01000021">
    <property type="protein sequence ID" value="KIO50941.1"/>
    <property type="molecule type" value="Genomic_DNA"/>
</dbReference>
<dbReference type="EMBL" id="MUGX01000026">
    <property type="protein sequence ID" value="OXA85181.1"/>
    <property type="molecule type" value="Genomic_DNA"/>
</dbReference>